<name>A0A383EDU6_9ZZZZ</name>
<dbReference type="AlphaFoldDB" id="A0A383EDU6"/>
<protein>
    <recommendedName>
        <fullName evidence="4">Short-chain dehydrogenase</fullName>
    </recommendedName>
</protein>
<dbReference type="PANTHER" id="PTHR43669:SF6">
    <property type="entry name" value="DECAPRENYLPHOSPHORYL-2-KETO-BETA-D-ERYTHRO-PENTOSE REDUCTASE"/>
    <property type="match status" value="1"/>
</dbReference>
<dbReference type="InterPro" id="IPR036291">
    <property type="entry name" value="NAD(P)-bd_dom_sf"/>
</dbReference>
<proteinExistence type="inferred from homology"/>
<accession>A0A383EDU6</accession>
<evidence type="ECO:0008006" key="4">
    <source>
        <dbReference type="Google" id="ProtNLM"/>
    </source>
</evidence>
<sequence>MKPSKTSRALILGARSEIAQALAHQLASEGVGLVLGARRCQSLQPAADDLRLRHQVDVDLLEFDALDLDAHASLADRVRDLAGPWELVVCVVGTLPDPMRSRSSSQEAAVALMTNFTGVSVCLGQLANDLEKRQEGGIICLTSVAGDRG</sequence>
<keyword evidence="2" id="KW-0560">Oxidoreductase</keyword>
<comment type="similarity">
    <text evidence="1">Belongs to the short-chain dehydrogenases/reductases (SDR) family.</text>
</comment>
<evidence type="ECO:0000256" key="2">
    <source>
        <dbReference type="ARBA" id="ARBA00023002"/>
    </source>
</evidence>
<dbReference type="EMBL" id="UINC01224958">
    <property type="protein sequence ID" value="SVE54799.1"/>
    <property type="molecule type" value="Genomic_DNA"/>
</dbReference>
<dbReference type="PANTHER" id="PTHR43669">
    <property type="entry name" value="5-KETO-D-GLUCONATE 5-REDUCTASE"/>
    <property type="match status" value="1"/>
</dbReference>
<dbReference type="GO" id="GO:0016491">
    <property type="term" value="F:oxidoreductase activity"/>
    <property type="evidence" value="ECO:0007669"/>
    <property type="project" value="UniProtKB-KW"/>
</dbReference>
<reference evidence="3" key="1">
    <citation type="submission" date="2018-05" db="EMBL/GenBank/DDBJ databases">
        <authorList>
            <person name="Lanie J.A."/>
            <person name="Ng W.-L."/>
            <person name="Kazmierczak K.M."/>
            <person name="Andrzejewski T.M."/>
            <person name="Davidsen T.M."/>
            <person name="Wayne K.J."/>
            <person name="Tettelin H."/>
            <person name="Glass J.I."/>
            <person name="Rusch D."/>
            <person name="Podicherti R."/>
            <person name="Tsui H.-C.T."/>
            <person name="Winkler M.E."/>
        </authorList>
    </citation>
    <scope>NUCLEOTIDE SEQUENCE</scope>
</reference>
<evidence type="ECO:0000313" key="3">
    <source>
        <dbReference type="EMBL" id="SVE54799.1"/>
    </source>
</evidence>
<feature type="non-terminal residue" evidence="3">
    <location>
        <position position="149"/>
    </location>
</feature>
<dbReference type="SUPFAM" id="SSF51735">
    <property type="entry name" value="NAD(P)-binding Rossmann-fold domains"/>
    <property type="match status" value="1"/>
</dbReference>
<gene>
    <name evidence="3" type="ORF">METZ01_LOCUS507653</name>
</gene>
<dbReference type="InterPro" id="IPR002347">
    <property type="entry name" value="SDR_fam"/>
</dbReference>
<organism evidence="3">
    <name type="scientific">marine metagenome</name>
    <dbReference type="NCBI Taxonomy" id="408172"/>
    <lineage>
        <taxon>unclassified sequences</taxon>
        <taxon>metagenomes</taxon>
        <taxon>ecological metagenomes</taxon>
    </lineage>
</organism>
<dbReference type="Pfam" id="PF00106">
    <property type="entry name" value="adh_short"/>
    <property type="match status" value="1"/>
</dbReference>
<evidence type="ECO:0000256" key="1">
    <source>
        <dbReference type="ARBA" id="ARBA00006484"/>
    </source>
</evidence>
<dbReference type="Gene3D" id="3.40.50.720">
    <property type="entry name" value="NAD(P)-binding Rossmann-like Domain"/>
    <property type="match status" value="1"/>
</dbReference>